<name>A0A4U0GVQ7_9SPHI</name>
<evidence type="ECO:0000313" key="2">
    <source>
        <dbReference type="Proteomes" id="UP000309872"/>
    </source>
</evidence>
<protein>
    <recommendedName>
        <fullName evidence="3">SatD family (SatD)</fullName>
    </recommendedName>
</protein>
<accession>A0A4U0GVQ7</accession>
<keyword evidence="2" id="KW-1185">Reference proteome</keyword>
<dbReference type="EMBL" id="SUKA01000007">
    <property type="protein sequence ID" value="TJY62664.1"/>
    <property type="molecule type" value="Genomic_DNA"/>
</dbReference>
<evidence type="ECO:0000313" key="1">
    <source>
        <dbReference type="EMBL" id="TJY62664.1"/>
    </source>
</evidence>
<dbReference type="RefSeq" id="WP_136822451.1">
    <property type="nucleotide sequence ID" value="NZ_BMJX01000007.1"/>
</dbReference>
<sequence length="201" mass="23042">MKRIYAIITGDLVNSRSHDVKIWLPILENSLKEYSNNFDIFRGDSFQAEVELAKSFEILFYIKAKIKSISELDVRLGLGFGGIENLDKHIKNSTGEAFINSGEAFDELKKELMRMQSPWPKWDIPINLMLQLSAELANKWTENMAESVAATLENPLANQQELAAILHRKYQSQVSTELNKASFMKIKKVIEYCTHELLKQC</sequence>
<gene>
    <name evidence="1" type="ORF">FAZ19_19530</name>
</gene>
<dbReference type="Proteomes" id="UP000309872">
    <property type="component" value="Unassembled WGS sequence"/>
</dbReference>
<comment type="caution">
    <text evidence="1">The sequence shown here is derived from an EMBL/GenBank/DDBJ whole genome shotgun (WGS) entry which is preliminary data.</text>
</comment>
<evidence type="ECO:0008006" key="3">
    <source>
        <dbReference type="Google" id="ProtNLM"/>
    </source>
</evidence>
<dbReference type="OrthoDB" id="7064118at2"/>
<organism evidence="1 2">
    <name type="scientific">Sphingobacterium alkalisoli</name>
    <dbReference type="NCBI Taxonomy" id="1874115"/>
    <lineage>
        <taxon>Bacteria</taxon>
        <taxon>Pseudomonadati</taxon>
        <taxon>Bacteroidota</taxon>
        <taxon>Sphingobacteriia</taxon>
        <taxon>Sphingobacteriales</taxon>
        <taxon>Sphingobacteriaceae</taxon>
        <taxon>Sphingobacterium</taxon>
    </lineage>
</organism>
<reference evidence="1 2" key="1">
    <citation type="submission" date="2019-04" db="EMBL/GenBank/DDBJ databases">
        <title>Sphingobacterium olei sp. nov., isolated from oil-contaminated soil.</title>
        <authorList>
            <person name="Liu B."/>
        </authorList>
    </citation>
    <scope>NUCLEOTIDE SEQUENCE [LARGE SCALE GENOMIC DNA]</scope>
    <source>
        <strain evidence="1 2">Y3L14</strain>
    </source>
</reference>
<proteinExistence type="predicted"/>
<dbReference type="AlphaFoldDB" id="A0A4U0GVQ7"/>